<sequence length="112" mass="13177">MKKPSKIDDLRDEEVAKSGWFHIPHSPEEIAAVSDNARENHGNHQQMVALKKFGERFKNVLDKVQIVLEWLPHHGRTRLSYFLNLAQRFRIKNHKERRSPLLYLNITPVVIC</sequence>
<name>A0AAW1U6Q4_9CUCU</name>
<organism evidence="1 2">
    <name type="scientific">Henosepilachna vigintioctopunctata</name>
    <dbReference type="NCBI Taxonomy" id="420089"/>
    <lineage>
        <taxon>Eukaryota</taxon>
        <taxon>Metazoa</taxon>
        <taxon>Ecdysozoa</taxon>
        <taxon>Arthropoda</taxon>
        <taxon>Hexapoda</taxon>
        <taxon>Insecta</taxon>
        <taxon>Pterygota</taxon>
        <taxon>Neoptera</taxon>
        <taxon>Endopterygota</taxon>
        <taxon>Coleoptera</taxon>
        <taxon>Polyphaga</taxon>
        <taxon>Cucujiformia</taxon>
        <taxon>Coccinelloidea</taxon>
        <taxon>Coccinellidae</taxon>
        <taxon>Epilachninae</taxon>
        <taxon>Epilachnini</taxon>
        <taxon>Henosepilachna</taxon>
    </lineage>
</organism>
<accession>A0AAW1U6Q4</accession>
<dbReference type="EMBL" id="JARQZJ010000061">
    <property type="protein sequence ID" value="KAK9879342.1"/>
    <property type="molecule type" value="Genomic_DNA"/>
</dbReference>
<dbReference type="AlphaFoldDB" id="A0AAW1U6Q4"/>
<dbReference type="Proteomes" id="UP001431783">
    <property type="component" value="Unassembled WGS sequence"/>
</dbReference>
<protein>
    <submittedName>
        <fullName evidence="1">Uncharacterized protein</fullName>
    </submittedName>
</protein>
<comment type="caution">
    <text evidence="1">The sequence shown here is derived from an EMBL/GenBank/DDBJ whole genome shotgun (WGS) entry which is preliminary data.</text>
</comment>
<proteinExistence type="predicted"/>
<reference evidence="1 2" key="1">
    <citation type="submission" date="2023-03" db="EMBL/GenBank/DDBJ databases">
        <title>Genome insight into feeding habits of ladybird beetles.</title>
        <authorList>
            <person name="Li H.-S."/>
            <person name="Huang Y.-H."/>
            <person name="Pang H."/>
        </authorList>
    </citation>
    <scope>NUCLEOTIDE SEQUENCE [LARGE SCALE GENOMIC DNA]</scope>
    <source>
        <strain evidence="1">SYSU_2023b</strain>
        <tissue evidence="1">Whole body</tissue>
    </source>
</reference>
<keyword evidence="2" id="KW-1185">Reference proteome</keyword>
<evidence type="ECO:0000313" key="1">
    <source>
        <dbReference type="EMBL" id="KAK9879342.1"/>
    </source>
</evidence>
<evidence type="ECO:0000313" key="2">
    <source>
        <dbReference type="Proteomes" id="UP001431783"/>
    </source>
</evidence>
<gene>
    <name evidence="1" type="ORF">WA026_004193</name>
</gene>